<dbReference type="InterPro" id="IPR050890">
    <property type="entry name" value="PTS_EIIA_component"/>
</dbReference>
<dbReference type="Pfam" id="PF00358">
    <property type="entry name" value="PTS_EIIA_1"/>
    <property type="match status" value="1"/>
</dbReference>
<dbReference type="EMBL" id="VUNC01000001">
    <property type="protein sequence ID" value="MST71906.1"/>
    <property type="molecule type" value="Genomic_DNA"/>
</dbReference>
<dbReference type="PROSITE" id="PS51093">
    <property type="entry name" value="PTS_EIIA_TYPE_1"/>
    <property type="match status" value="1"/>
</dbReference>
<feature type="region of interest" description="Disordered" evidence="7">
    <location>
        <begin position="1"/>
        <end position="23"/>
    </location>
</feature>
<feature type="domain" description="PTS EIIA type-1" evidence="8">
    <location>
        <begin position="38"/>
        <end position="143"/>
    </location>
</feature>
<organism evidence="9 10">
    <name type="scientific">Olsenella porci</name>
    <dbReference type="NCBI Taxonomy" id="2652279"/>
    <lineage>
        <taxon>Bacteria</taxon>
        <taxon>Bacillati</taxon>
        <taxon>Actinomycetota</taxon>
        <taxon>Coriobacteriia</taxon>
        <taxon>Coriobacteriales</taxon>
        <taxon>Atopobiaceae</taxon>
        <taxon>Olsenella</taxon>
    </lineage>
</organism>
<evidence type="ECO:0000256" key="5">
    <source>
        <dbReference type="ARBA" id="ARBA00022683"/>
    </source>
</evidence>
<protein>
    <submittedName>
        <fullName evidence="9">PTS glucose transporter subunit IIA</fullName>
    </submittedName>
</protein>
<evidence type="ECO:0000256" key="3">
    <source>
        <dbReference type="ARBA" id="ARBA00022597"/>
    </source>
</evidence>
<keyword evidence="3 9" id="KW-0762">Sugar transport</keyword>
<keyword evidence="10" id="KW-1185">Reference proteome</keyword>
<name>A0A6N7XPI9_9ACTN</name>
<evidence type="ECO:0000313" key="10">
    <source>
        <dbReference type="Proteomes" id="UP000469325"/>
    </source>
</evidence>
<evidence type="ECO:0000256" key="7">
    <source>
        <dbReference type="SAM" id="MobiDB-lite"/>
    </source>
</evidence>
<dbReference type="PANTHER" id="PTHR45008:SF1">
    <property type="entry name" value="PTS SYSTEM GLUCOSE-SPECIFIC EIIA COMPONENT"/>
    <property type="match status" value="1"/>
</dbReference>
<keyword evidence="5" id="KW-0598">Phosphotransferase system</keyword>
<comment type="caution">
    <text evidence="9">The sequence shown here is derived from an EMBL/GenBank/DDBJ whole genome shotgun (WGS) entry which is preliminary data.</text>
</comment>
<dbReference type="InterPro" id="IPR011055">
    <property type="entry name" value="Dup_hybrid_motif"/>
</dbReference>
<dbReference type="InterPro" id="IPR001127">
    <property type="entry name" value="PTS_EIIA_1_perm"/>
</dbReference>
<sequence length="169" mass="17099">MGLLGRLRGHGGEKGEPSGAQLLSPVSGPLVSLSQVDDPVFSTGAMGEGFAVRPEDEVVLSPVSGTVSVAGAPNFHAVDITGDGGVEVLVHVGVDTVEMGGRGFEVLVRPGQRVKAGQALLTFSRDLIAWAGFDDVVIVSVPNSADLGGVHMLLDGHVDAGTPVARVGA</sequence>
<keyword evidence="4" id="KW-0808">Transferase</keyword>
<dbReference type="Gene3D" id="2.70.70.10">
    <property type="entry name" value="Glucose Permease (Domain IIA)"/>
    <property type="match status" value="1"/>
</dbReference>
<evidence type="ECO:0000256" key="4">
    <source>
        <dbReference type="ARBA" id="ARBA00022679"/>
    </source>
</evidence>
<keyword evidence="2" id="KW-0813">Transport</keyword>
<evidence type="ECO:0000313" key="9">
    <source>
        <dbReference type="EMBL" id="MST71906.1"/>
    </source>
</evidence>
<evidence type="ECO:0000259" key="8">
    <source>
        <dbReference type="PROSITE" id="PS51093"/>
    </source>
</evidence>
<dbReference type="NCBIfam" id="TIGR00830">
    <property type="entry name" value="PTBA"/>
    <property type="match status" value="1"/>
</dbReference>
<dbReference type="AlphaFoldDB" id="A0A6N7XPI9"/>
<gene>
    <name evidence="9" type="ORF">FYJ68_02110</name>
</gene>
<dbReference type="PANTHER" id="PTHR45008">
    <property type="entry name" value="PTS SYSTEM GLUCOSE-SPECIFIC EIIA COMPONENT"/>
    <property type="match status" value="1"/>
</dbReference>
<dbReference type="SUPFAM" id="SSF51261">
    <property type="entry name" value="Duplicated hybrid motif"/>
    <property type="match status" value="1"/>
</dbReference>
<proteinExistence type="predicted"/>
<comment type="subcellular location">
    <subcellularLocation>
        <location evidence="1">Cytoplasm</location>
    </subcellularLocation>
</comment>
<evidence type="ECO:0000256" key="1">
    <source>
        <dbReference type="ARBA" id="ARBA00004496"/>
    </source>
</evidence>
<dbReference type="RefSeq" id="WP_154433645.1">
    <property type="nucleotide sequence ID" value="NZ_VUNC01000001.1"/>
</dbReference>
<dbReference type="GO" id="GO:0005737">
    <property type="term" value="C:cytoplasm"/>
    <property type="evidence" value="ECO:0007669"/>
    <property type="project" value="UniProtKB-SubCell"/>
</dbReference>
<dbReference type="GO" id="GO:0016301">
    <property type="term" value="F:kinase activity"/>
    <property type="evidence" value="ECO:0007669"/>
    <property type="project" value="UniProtKB-KW"/>
</dbReference>
<keyword evidence="6" id="KW-0418">Kinase</keyword>
<dbReference type="GO" id="GO:0009401">
    <property type="term" value="P:phosphoenolpyruvate-dependent sugar phosphotransferase system"/>
    <property type="evidence" value="ECO:0007669"/>
    <property type="project" value="UniProtKB-KW"/>
</dbReference>
<reference evidence="9 10" key="1">
    <citation type="submission" date="2019-08" db="EMBL/GenBank/DDBJ databases">
        <title>In-depth cultivation of the pig gut microbiome towards novel bacterial diversity and tailored functional studies.</title>
        <authorList>
            <person name="Wylensek D."/>
            <person name="Hitch T.C.A."/>
            <person name="Clavel T."/>
        </authorList>
    </citation>
    <scope>NUCLEOTIDE SEQUENCE [LARGE SCALE GENOMIC DNA]</scope>
    <source>
        <strain evidence="9 10">CA-Schmier-601-WT-1</strain>
    </source>
</reference>
<accession>A0A6N7XPI9</accession>
<evidence type="ECO:0000256" key="2">
    <source>
        <dbReference type="ARBA" id="ARBA00022448"/>
    </source>
</evidence>
<dbReference type="PROSITE" id="PS00371">
    <property type="entry name" value="PTS_EIIA_TYPE_1_HIS"/>
    <property type="match status" value="1"/>
</dbReference>
<dbReference type="Proteomes" id="UP000469325">
    <property type="component" value="Unassembled WGS sequence"/>
</dbReference>
<evidence type="ECO:0000256" key="6">
    <source>
        <dbReference type="ARBA" id="ARBA00022777"/>
    </source>
</evidence>